<evidence type="ECO:0000313" key="2">
    <source>
        <dbReference type="EMBL" id="QEM09173.1"/>
    </source>
</evidence>
<gene>
    <name evidence="2" type="ORF">DEO27_003780</name>
</gene>
<name>A0A5C1HUQ6_9SPHI</name>
<dbReference type="Gene3D" id="3.40.630.30">
    <property type="match status" value="1"/>
</dbReference>
<dbReference type="RefSeq" id="WP_112569897.1">
    <property type="nucleotide sequence ID" value="NZ_CP043450.1"/>
</dbReference>
<reference evidence="2" key="1">
    <citation type="submission" date="2019-08" db="EMBL/GenBank/DDBJ databases">
        <title>Comparative genome analysis confer to the adaptation heavy metal polluted environment.</title>
        <authorList>
            <person name="Li Y."/>
        </authorList>
    </citation>
    <scope>NUCLEOTIDE SEQUENCE [LARGE SCALE GENOMIC DNA]</scope>
    <source>
        <strain evidence="2">P1</strain>
    </source>
</reference>
<dbReference type="GO" id="GO:0016747">
    <property type="term" value="F:acyltransferase activity, transferring groups other than amino-acyl groups"/>
    <property type="evidence" value="ECO:0007669"/>
    <property type="project" value="InterPro"/>
</dbReference>
<evidence type="ECO:0000259" key="1">
    <source>
        <dbReference type="PROSITE" id="PS51186"/>
    </source>
</evidence>
<dbReference type="InterPro" id="IPR016181">
    <property type="entry name" value="Acyl_CoA_acyltransferase"/>
</dbReference>
<evidence type="ECO:0000313" key="3">
    <source>
        <dbReference type="Proteomes" id="UP000251402"/>
    </source>
</evidence>
<dbReference type="InterPro" id="IPR000182">
    <property type="entry name" value="GNAT_dom"/>
</dbReference>
<dbReference type="KEGG" id="mrub:DEO27_003780"/>
<feature type="domain" description="N-acetyltransferase" evidence="1">
    <location>
        <begin position="26"/>
        <end position="187"/>
    </location>
</feature>
<dbReference type="InterPro" id="IPR052523">
    <property type="entry name" value="Trichothecene_AcTrans"/>
</dbReference>
<sequence length="187" mass="21282">MIAATKSDRNDIVSMLTEAFADNKSVNYIIADPGDRKQIKALMGYSFDVCEMFGKVFITEDRRGCALLLYPQEKRPTLRGFWLDIKLIFQAVGILNIGKALNRESAIKRLQPGGAMVYLWFIGVSPESQHHGVGSKLMQEIIQMADDQNLPVLLETSVPENIGWYSRFGFKTYAELDLSYTLYFLRR</sequence>
<dbReference type="OrthoDB" id="1452841at2"/>
<dbReference type="Proteomes" id="UP000251402">
    <property type="component" value="Chromosome"/>
</dbReference>
<organism evidence="2 3">
    <name type="scientific">Mucilaginibacter rubeus</name>
    <dbReference type="NCBI Taxonomy" id="2027860"/>
    <lineage>
        <taxon>Bacteria</taxon>
        <taxon>Pseudomonadati</taxon>
        <taxon>Bacteroidota</taxon>
        <taxon>Sphingobacteriia</taxon>
        <taxon>Sphingobacteriales</taxon>
        <taxon>Sphingobacteriaceae</taxon>
        <taxon>Mucilaginibacter</taxon>
    </lineage>
</organism>
<proteinExistence type="predicted"/>
<dbReference type="PANTHER" id="PTHR42791">
    <property type="entry name" value="GNAT FAMILY ACETYLTRANSFERASE"/>
    <property type="match status" value="1"/>
</dbReference>
<dbReference type="Pfam" id="PF00583">
    <property type="entry name" value="Acetyltransf_1"/>
    <property type="match status" value="1"/>
</dbReference>
<accession>A0A5C1HUQ6</accession>
<dbReference type="CDD" id="cd04301">
    <property type="entry name" value="NAT_SF"/>
    <property type="match status" value="1"/>
</dbReference>
<dbReference type="PANTHER" id="PTHR42791:SF1">
    <property type="entry name" value="N-ACETYLTRANSFERASE DOMAIN-CONTAINING PROTEIN"/>
    <property type="match status" value="1"/>
</dbReference>
<protein>
    <submittedName>
        <fullName evidence="2">GNAT family N-acetyltransferase</fullName>
    </submittedName>
</protein>
<dbReference type="EMBL" id="CP043450">
    <property type="protein sequence ID" value="QEM09173.1"/>
    <property type="molecule type" value="Genomic_DNA"/>
</dbReference>
<dbReference type="AlphaFoldDB" id="A0A5C1HUQ6"/>
<keyword evidence="3" id="KW-1185">Reference proteome</keyword>
<dbReference type="SUPFAM" id="SSF55729">
    <property type="entry name" value="Acyl-CoA N-acyltransferases (Nat)"/>
    <property type="match status" value="1"/>
</dbReference>
<dbReference type="PROSITE" id="PS51186">
    <property type="entry name" value="GNAT"/>
    <property type="match status" value="1"/>
</dbReference>